<feature type="non-terminal residue" evidence="1">
    <location>
        <position position="69"/>
    </location>
</feature>
<sequence>MINVIGTNAVKGLVENDHIGPAVIILLLEDSQLPTRELIRDLLTLLDQYLELRIHSPCDETIIKHRNIC</sequence>
<dbReference type="Proteomes" id="UP000194236">
    <property type="component" value="Unassembled WGS sequence"/>
</dbReference>
<comment type="caution">
    <text evidence="1">The sequence shown here is derived from an EMBL/GenBank/DDBJ whole genome shotgun (WGS) entry which is preliminary data.</text>
</comment>
<evidence type="ECO:0000313" key="2">
    <source>
        <dbReference type="Proteomes" id="UP000194236"/>
    </source>
</evidence>
<protein>
    <submittedName>
        <fullName evidence="1">Uncharacterized protein</fullName>
    </submittedName>
</protein>
<organism evidence="1 2">
    <name type="scientific">Euroglyphus maynei</name>
    <name type="common">Mayne's house dust mite</name>
    <dbReference type="NCBI Taxonomy" id="6958"/>
    <lineage>
        <taxon>Eukaryota</taxon>
        <taxon>Metazoa</taxon>
        <taxon>Ecdysozoa</taxon>
        <taxon>Arthropoda</taxon>
        <taxon>Chelicerata</taxon>
        <taxon>Arachnida</taxon>
        <taxon>Acari</taxon>
        <taxon>Acariformes</taxon>
        <taxon>Sarcoptiformes</taxon>
        <taxon>Astigmata</taxon>
        <taxon>Psoroptidia</taxon>
        <taxon>Analgoidea</taxon>
        <taxon>Pyroglyphidae</taxon>
        <taxon>Pyroglyphinae</taxon>
        <taxon>Euroglyphus</taxon>
    </lineage>
</organism>
<accession>A0A1Y3B4I5</accession>
<dbReference type="EMBL" id="MUJZ01040627">
    <property type="protein sequence ID" value="OTF75719.1"/>
    <property type="molecule type" value="Genomic_DNA"/>
</dbReference>
<evidence type="ECO:0000313" key="1">
    <source>
        <dbReference type="EMBL" id="OTF75719.1"/>
    </source>
</evidence>
<keyword evidence="2" id="KW-1185">Reference proteome</keyword>
<name>A0A1Y3B4I5_EURMA</name>
<proteinExistence type="predicted"/>
<gene>
    <name evidence="1" type="ORF">BLA29_011516</name>
</gene>
<reference evidence="1 2" key="1">
    <citation type="submission" date="2017-03" db="EMBL/GenBank/DDBJ databases">
        <title>Genome Survey of Euroglyphus maynei.</title>
        <authorList>
            <person name="Arlian L.G."/>
            <person name="Morgan M.S."/>
            <person name="Rider S.D."/>
        </authorList>
    </citation>
    <scope>NUCLEOTIDE SEQUENCE [LARGE SCALE GENOMIC DNA]</scope>
    <source>
        <strain evidence="1">Arlian Lab</strain>
        <tissue evidence="1">Whole body</tissue>
    </source>
</reference>
<dbReference type="AlphaFoldDB" id="A0A1Y3B4I5"/>